<dbReference type="OrthoDB" id="162563at2"/>
<sequence>MSAWTNEELQKIADNDDLHIAPFREDGSTYGTPTWIWAVVVDGDLYVRAYNGTKSRWYQAAMQQQAGRVTVAGMTKEVGFEAVTGDGDGDIQARIDDAYRGRYRGSRYLGHMIGAHAREATVQVTPRDHHP</sequence>
<dbReference type="EMBL" id="CP001804">
    <property type="protein sequence ID" value="ACY17687.1"/>
    <property type="molecule type" value="Genomic_DNA"/>
</dbReference>
<accession>D0LWN7</accession>
<protein>
    <submittedName>
        <fullName evidence="1">Uncharacterized conserved protein UCP028498</fullName>
    </submittedName>
</protein>
<dbReference type="Pfam" id="PF10012">
    <property type="entry name" value="DUF2255"/>
    <property type="match status" value="1"/>
</dbReference>
<evidence type="ECO:0000313" key="1">
    <source>
        <dbReference type="EMBL" id="ACY17687.1"/>
    </source>
</evidence>
<dbReference type="HOGENOM" id="CLU_133265_0_0_7"/>
<keyword evidence="2" id="KW-1185">Reference proteome</keyword>
<name>D0LWN7_HALO1</name>
<dbReference type="AlphaFoldDB" id="D0LWN7"/>
<dbReference type="Proteomes" id="UP000001880">
    <property type="component" value="Chromosome"/>
</dbReference>
<dbReference type="eggNOG" id="COG4334">
    <property type="taxonomic scope" value="Bacteria"/>
</dbReference>
<proteinExistence type="predicted"/>
<dbReference type="KEGG" id="hoh:Hoch_5200"/>
<reference evidence="1 2" key="1">
    <citation type="journal article" date="2010" name="Stand. Genomic Sci.">
        <title>Complete genome sequence of Haliangium ochraceum type strain (SMP-2).</title>
        <authorList>
            <consortium name="US DOE Joint Genome Institute (JGI-PGF)"/>
            <person name="Ivanova N."/>
            <person name="Daum C."/>
            <person name="Lang E."/>
            <person name="Abt B."/>
            <person name="Kopitz M."/>
            <person name="Saunders E."/>
            <person name="Lapidus A."/>
            <person name="Lucas S."/>
            <person name="Glavina Del Rio T."/>
            <person name="Nolan M."/>
            <person name="Tice H."/>
            <person name="Copeland A."/>
            <person name="Cheng J.F."/>
            <person name="Chen F."/>
            <person name="Bruce D."/>
            <person name="Goodwin L."/>
            <person name="Pitluck S."/>
            <person name="Mavromatis K."/>
            <person name="Pati A."/>
            <person name="Mikhailova N."/>
            <person name="Chen A."/>
            <person name="Palaniappan K."/>
            <person name="Land M."/>
            <person name="Hauser L."/>
            <person name="Chang Y.J."/>
            <person name="Jeffries C.D."/>
            <person name="Detter J.C."/>
            <person name="Brettin T."/>
            <person name="Rohde M."/>
            <person name="Goker M."/>
            <person name="Bristow J."/>
            <person name="Markowitz V."/>
            <person name="Eisen J.A."/>
            <person name="Hugenholtz P."/>
            <person name="Kyrpides N.C."/>
            <person name="Klenk H.P."/>
        </authorList>
    </citation>
    <scope>NUCLEOTIDE SEQUENCE [LARGE SCALE GENOMIC DNA]</scope>
    <source>
        <strain evidence="2">DSM 14365 / CIP 107738 / JCM 11303 / AJ 13395 / SMP-2</strain>
    </source>
</reference>
<organism evidence="1 2">
    <name type="scientific">Haliangium ochraceum (strain DSM 14365 / JCM 11303 / SMP-2)</name>
    <dbReference type="NCBI Taxonomy" id="502025"/>
    <lineage>
        <taxon>Bacteria</taxon>
        <taxon>Pseudomonadati</taxon>
        <taxon>Myxococcota</taxon>
        <taxon>Polyangia</taxon>
        <taxon>Haliangiales</taxon>
        <taxon>Kofleriaceae</taxon>
        <taxon>Haliangium</taxon>
    </lineage>
</organism>
<dbReference type="STRING" id="502025.Hoch_5200"/>
<dbReference type="InterPro" id="IPR016888">
    <property type="entry name" value="UCP028498"/>
</dbReference>
<dbReference type="PIRSF" id="PIRSF028498">
    <property type="entry name" value="UCP028498"/>
    <property type="match status" value="1"/>
</dbReference>
<evidence type="ECO:0000313" key="2">
    <source>
        <dbReference type="Proteomes" id="UP000001880"/>
    </source>
</evidence>
<dbReference type="RefSeq" id="WP_012830279.1">
    <property type="nucleotide sequence ID" value="NC_013440.1"/>
</dbReference>
<gene>
    <name evidence="1" type="ordered locus">Hoch_5200</name>
</gene>